<dbReference type="GO" id="GO:0016878">
    <property type="term" value="F:acid-thiol ligase activity"/>
    <property type="evidence" value="ECO:0007669"/>
    <property type="project" value="UniProtKB-ARBA"/>
</dbReference>
<sequence length="505" mass="53944">MNLTWMLEASARGCGDKPALVSDLGSMTYAELLAASKRAAAVLRERGVRPGDRVGVMTYNTPAFAVAAFGIWRAGAALVPVNHKLTAPELAYLAGHAKLRVAVVADDLAGRMREGAPEVDVLTTDDTGGGEFDRLVAEAPEWDGVEVGPDAVAQVLYTSGTTGAPKGCLHSHRGLSAVPAYTTAAAGLRREDRFLMAMPIWHASPLNNWFLSMIFLGGTVVLLKEYHPLRFLEAVRAHRVTAFFGAPIAYLAPLKTLPTAGVDLSGFGLSDVRLWAYGGAPLGAETVRALEAVYGEDRFCQVYGMSEMGPVGSVLHPHEQLVKAGSIGAGGMPGVDIRVVGDDGRDAGAGEIGELWLRSGTRMLGYLDDPEATERAFEGDWYKSGDLARVDEDGYLFIVGRSKDVVITGGENVYAPEVEEAILQHPAIRDAAVVGRPHRDWGETVVAVVEAESAVTVEELRDFLAGRLAKYKIPRDLVTVAALPRTPSGKVQKHVLRERVLTAGP</sequence>
<evidence type="ECO:0000313" key="5">
    <source>
        <dbReference type="EMBL" id="BAU83059.1"/>
    </source>
</evidence>
<dbReference type="AlphaFoldDB" id="A0A160NWG7"/>
<dbReference type="Gene3D" id="3.30.300.30">
    <property type="match status" value="1"/>
</dbReference>
<organism evidence="5 6">
    <name type="scientific">Streptomyces laurentii</name>
    <dbReference type="NCBI Taxonomy" id="39478"/>
    <lineage>
        <taxon>Bacteria</taxon>
        <taxon>Bacillati</taxon>
        <taxon>Actinomycetota</taxon>
        <taxon>Actinomycetes</taxon>
        <taxon>Kitasatosporales</taxon>
        <taxon>Streptomycetaceae</taxon>
        <taxon>Streptomyces</taxon>
    </lineage>
</organism>
<dbReference type="EMBL" id="AP017424">
    <property type="protein sequence ID" value="BAU83059.1"/>
    <property type="molecule type" value="Genomic_DNA"/>
</dbReference>
<dbReference type="SUPFAM" id="SSF56801">
    <property type="entry name" value="Acetyl-CoA synthetase-like"/>
    <property type="match status" value="1"/>
</dbReference>
<dbReference type="InterPro" id="IPR050237">
    <property type="entry name" value="ATP-dep_AMP-bd_enzyme"/>
</dbReference>
<reference evidence="5 6" key="1">
    <citation type="journal article" date="2016" name="Genome Announc.">
        <title>Complete Genome Sequence of Thiostrepton-Producing Streptomyces laurentii ATCC 31255.</title>
        <authorList>
            <person name="Doi K."/>
            <person name="Fujino Y."/>
            <person name="Nagayoshi Y."/>
            <person name="Ohshima T."/>
            <person name="Ogata S."/>
        </authorList>
    </citation>
    <scope>NUCLEOTIDE SEQUENCE [LARGE SCALE GENOMIC DNA]</scope>
    <source>
        <strain evidence="5 6">ATCC 31255</strain>
    </source>
</reference>
<proteinExistence type="inferred from homology"/>
<comment type="similarity">
    <text evidence="1">Belongs to the ATP-dependent AMP-binding enzyme family.</text>
</comment>
<keyword evidence="2 5" id="KW-0436">Ligase</keyword>
<dbReference type="InterPro" id="IPR045851">
    <property type="entry name" value="AMP-bd_C_sf"/>
</dbReference>
<evidence type="ECO:0000259" key="4">
    <source>
        <dbReference type="Pfam" id="PF13193"/>
    </source>
</evidence>
<evidence type="ECO:0000256" key="2">
    <source>
        <dbReference type="ARBA" id="ARBA00022598"/>
    </source>
</evidence>
<name>A0A160NWG7_STRLU</name>
<accession>A0A160NWG7</accession>
<dbReference type="Proteomes" id="UP000217676">
    <property type="component" value="Chromosome"/>
</dbReference>
<evidence type="ECO:0000313" key="6">
    <source>
        <dbReference type="Proteomes" id="UP000217676"/>
    </source>
</evidence>
<dbReference type="Pfam" id="PF00501">
    <property type="entry name" value="AMP-binding"/>
    <property type="match status" value="1"/>
</dbReference>
<evidence type="ECO:0000259" key="3">
    <source>
        <dbReference type="Pfam" id="PF00501"/>
    </source>
</evidence>
<protein>
    <submittedName>
        <fullName evidence="5">AMP-dependent synthetase/ligase</fullName>
    </submittedName>
</protein>
<feature type="domain" description="AMP-binding enzyme C-terminal" evidence="4">
    <location>
        <begin position="417"/>
        <end position="490"/>
    </location>
</feature>
<dbReference type="InterPro" id="IPR000873">
    <property type="entry name" value="AMP-dep_synth/lig_dom"/>
</dbReference>
<dbReference type="Gene3D" id="3.40.50.12780">
    <property type="entry name" value="N-terminal domain of ligase-like"/>
    <property type="match status" value="1"/>
</dbReference>
<dbReference type="PROSITE" id="PS00455">
    <property type="entry name" value="AMP_BINDING"/>
    <property type="match status" value="1"/>
</dbReference>
<dbReference type="PANTHER" id="PTHR43767">
    <property type="entry name" value="LONG-CHAIN-FATTY-ACID--COA LIGASE"/>
    <property type="match status" value="1"/>
</dbReference>
<gene>
    <name evidence="5" type="ORF">SLA_2125</name>
</gene>
<feature type="domain" description="AMP-dependent synthetase/ligase" evidence="3">
    <location>
        <begin position="7"/>
        <end position="367"/>
    </location>
</feature>
<dbReference type="InterPro" id="IPR042099">
    <property type="entry name" value="ANL_N_sf"/>
</dbReference>
<dbReference type="KEGG" id="slau:SLA_2125"/>
<dbReference type="PANTHER" id="PTHR43767:SF1">
    <property type="entry name" value="NONRIBOSOMAL PEPTIDE SYNTHASE PES1 (EUROFUNG)-RELATED"/>
    <property type="match status" value="1"/>
</dbReference>
<dbReference type="Pfam" id="PF13193">
    <property type="entry name" value="AMP-binding_C"/>
    <property type="match status" value="1"/>
</dbReference>
<keyword evidence="6" id="KW-1185">Reference proteome</keyword>
<dbReference type="InterPro" id="IPR025110">
    <property type="entry name" value="AMP-bd_C"/>
</dbReference>
<dbReference type="InterPro" id="IPR020845">
    <property type="entry name" value="AMP-binding_CS"/>
</dbReference>
<evidence type="ECO:0000256" key="1">
    <source>
        <dbReference type="ARBA" id="ARBA00006432"/>
    </source>
</evidence>
<dbReference type="FunFam" id="3.30.300.30:FF:000008">
    <property type="entry name" value="2,3-dihydroxybenzoate-AMP ligase"/>
    <property type="match status" value="1"/>
</dbReference>